<feature type="binding site" evidence="10">
    <location>
        <position position="48"/>
    </location>
    <ligand>
        <name>ATP</name>
        <dbReference type="ChEBI" id="CHEBI:30616"/>
    </ligand>
</feature>
<feature type="binding site" evidence="10">
    <location>
        <position position="153"/>
    </location>
    <ligand>
        <name>ATP</name>
        <dbReference type="ChEBI" id="CHEBI:30616"/>
    </ligand>
</feature>
<reference evidence="14 15" key="1">
    <citation type="journal article" date="2011" name="J. Bacteriol.">
        <title>Complete genome sequence of Metallosphaera cuprina, a metal sulfide-oxidizing archaeon from a hot spring.</title>
        <authorList>
            <person name="Liu L.J."/>
            <person name="You X.Y."/>
            <person name="Zheng H."/>
            <person name="Wang S."/>
            <person name="Jiang C.Y."/>
            <person name="Liu S.J."/>
        </authorList>
    </citation>
    <scope>NUCLEOTIDE SEQUENCE [LARGE SCALE GENOMIC DNA]</scope>
    <source>
        <strain evidence="14 15">Ar-4</strain>
    </source>
</reference>
<dbReference type="SUPFAM" id="SSF55003">
    <property type="entry name" value="PAP/Archaeal CCA-adding enzyme, C-terminal domain"/>
    <property type="match status" value="1"/>
</dbReference>
<comment type="cofactor">
    <cofactor evidence="10">
        <name>Mg(2+)</name>
        <dbReference type="ChEBI" id="CHEBI:18420"/>
    </cofactor>
</comment>
<dbReference type="PANTHER" id="PTHR39643">
    <property type="entry name" value="CCA-ADDING ENZYME"/>
    <property type="match status" value="1"/>
</dbReference>
<feature type="binding site" evidence="10">
    <location>
        <position position="110"/>
    </location>
    <ligand>
        <name>Mg(2+)</name>
        <dbReference type="ChEBI" id="CHEBI:18420"/>
    </ligand>
</feature>
<feature type="binding site" evidence="10">
    <location>
        <position position="48"/>
    </location>
    <ligand>
        <name>CTP</name>
        <dbReference type="ChEBI" id="CHEBI:37563"/>
    </ligand>
</feature>
<dbReference type="STRING" id="1006006.Mcup_0449"/>
<feature type="binding site" evidence="10">
    <location>
        <position position="45"/>
    </location>
    <ligand>
        <name>ATP</name>
        <dbReference type="ChEBI" id="CHEBI:30616"/>
    </ligand>
</feature>
<keyword evidence="7 10" id="KW-0067">ATP-binding</keyword>
<dbReference type="PANTHER" id="PTHR39643:SF1">
    <property type="entry name" value="CCA-ADDING ENZYME"/>
    <property type="match status" value="1"/>
</dbReference>
<keyword evidence="8 10" id="KW-0460">Magnesium</keyword>
<feature type="domain" description="tRNA nucleotidyltransferase substrate binding" evidence="12">
    <location>
        <begin position="147"/>
        <end position="256"/>
    </location>
</feature>
<dbReference type="eggNOG" id="arCOG04249">
    <property type="taxonomic scope" value="Archaea"/>
</dbReference>
<dbReference type="KEGG" id="mcn:Mcup_0449"/>
<comment type="catalytic activity">
    <reaction evidence="10">
        <text>a tRNA precursor + 2 CTP + ATP = a tRNA with a 3' CCA end + 3 diphosphate</text>
        <dbReference type="Rhea" id="RHEA:14433"/>
        <dbReference type="Rhea" id="RHEA-COMP:10465"/>
        <dbReference type="Rhea" id="RHEA-COMP:10468"/>
        <dbReference type="ChEBI" id="CHEBI:30616"/>
        <dbReference type="ChEBI" id="CHEBI:33019"/>
        <dbReference type="ChEBI" id="CHEBI:37563"/>
        <dbReference type="ChEBI" id="CHEBI:74896"/>
        <dbReference type="ChEBI" id="CHEBI:83071"/>
        <dbReference type="EC" id="2.7.7.72"/>
    </reaction>
</comment>
<evidence type="ECO:0000256" key="2">
    <source>
        <dbReference type="ARBA" id="ARBA00022694"/>
    </source>
</evidence>
<dbReference type="InterPro" id="IPR006116">
    <property type="entry name" value="NT_2-5OAS_ClassI-CCAase"/>
</dbReference>
<evidence type="ECO:0000256" key="1">
    <source>
        <dbReference type="ARBA" id="ARBA00022679"/>
    </source>
</evidence>
<dbReference type="AlphaFoldDB" id="F4G058"/>
<protein>
    <recommendedName>
        <fullName evidence="10">CCA-adding enzyme</fullName>
        <ecNumber evidence="10">2.7.7.72</ecNumber>
    </recommendedName>
    <alternativeName>
        <fullName evidence="10">CCA tRNA nucleotidyltransferase</fullName>
    </alternativeName>
    <alternativeName>
        <fullName evidence="10">tRNA CCA-pyrophosphorylase</fullName>
    </alternativeName>
    <alternativeName>
        <fullName evidence="10">tRNA adenylyl-/cytidylyl- transferase</fullName>
    </alternativeName>
    <alternativeName>
        <fullName evidence="10">tRNA nucleotidyltransferase</fullName>
    </alternativeName>
    <alternativeName>
        <fullName evidence="10">tRNA-NT</fullName>
    </alternativeName>
</protein>
<name>F4G058_METCR</name>
<dbReference type="Gene3D" id="3.30.460.10">
    <property type="entry name" value="Beta Polymerase, domain 2"/>
    <property type="match status" value="1"/>
</dbReference>
<dbReference type="CDD" id="cd05400">
    <property type="entry name" value="NT_2-5OAS_ClassI-CCAase"/>
    <property type="match status" value="1"/>
</dbReference>
<feature type="binding site" evidence="10">
    <location>
        <position position="153"/>
    </location>
    <ligand>
        <name>CTP</name>
        <dbReference type="ChEBI" id="CHEBI:37563"/>
    </ligand>
</feature>
<sequence>MSYEEIVTDVLSRIKPDDRDKKRIEESVSVVTSRLKDMNVEIHGSFRKGTWLKGDTDVDLFVFFPKEVGKDYLSKDGLREILERLKGLDVKLAYAEHPYVIVNVNNVEVDVVPALRVENGSQAITAVDRTPFHTGYVTSKLTEEGMDQVRLLKRFMKGIGVYGAEIKISGFSGYVSELLVIYYGSFLNVLRSSSSWRPPVELVLEGKSRDFDSPLVIPDPVDPKRNAAAAVSLKSIALFSLASRFFLREPSMEFFYPSSPQDREILGDVLVTELKVDQYVDDVLWGQIRRSVERMRANLTNSGFDVIDIGWCEDDTIKIFVQVESSEIGKYYLDQGPPFYLDSSIEFMNSNYHVWVGNDGRLYAIKKRKELDPFKIILDSISLKYKYSASQYKLTEAEDDCSRAFLRKRPLWLR</sequence>
<dbReference type="OrthoDB" id="7378at2157"/>
<feature type="binding site" evidence="10">
    <location>
        <position position="162"/>
    </location>
    <ligand>
        <name>CTP</name>
        <dbReference type="ChEBI" id="CHEBI:37563"/>
    </ligand>
</feature>
<feature type="domain" description="CCA-adding enzyme C-terminal" evidence="13">
    <location>
        <begin position="275"/>
        <end position="382"/>
    </location>
</feature>
<keyword evidence="4 10" id="KW-0479">Metal-binding</keyword>
<comment type="subunit">
    <text evidence="10">Homodimer.</text>
</comment>
<dbReference type="PATRIC" id="fig|1006006.8.peg.452"/>
<dbReference type="GO" id="GO:0001680">
    <property type="term" value="P:tRNA 3'-terminal CCA addition"/>
    <property type="evidence" value="ECO:0007669"/>
    <property type="project" value="UniProtKB-UniRule"/>
</dbReference>
<dbReference type="GO" id="GO:0042245">
    <property type="term" value="P:RNA repair"/>
    <property type="evidence" value="ECO:0007669"/>
    <property type="project" value="UniProtKB-KW"/>
</dbReference>
<dbReference type="HAMAP" id="MF_01264">
    <property type="entry name" value="CCA_arch"/>
    <property type="match status" value="1"/>
</dbReference>
<dbReference type="InterPro" id="IPR043519">
    <property type="entry name" value="NT_sf"/>
</dbReference>
<dbReference type="RefSeq" id="WP_013737055.1">
    <property type="nucleotide sequence ID" value="NC_015435.1"/>
</dbReference>
<keyword evidence="5 10" id="KW-0547">Nucleotide-binding</keyword>
<dbReference type="Pfam" id="PF21133">
    <property type="entry name" value="CAA_C"/>
    <property type="match status" value="1"/>
</dbReference>
<evidence type="ECO:0000256" key="8">
    <source>
        <dbReference type="ARBA" id="ARBA00022842"/>
    </source>
</evidence>
<dbReference type="SUPFAM" id="SSF81631">
    <property type="entry name" value="PAP/OAS1 substrate-binding domain"/>
    <property type="match status" value="1"/>
</dbReference>
<evidence type="ECO:0000256" key="10">
    <source>
        <dbReference type="HAMAP-Rule" id="MF_01264"/>
    </source>
</evidence>
<dbReference type="InterPro" id="IPR011068">
    <property type="entry name" value="NuclTrfase_I-like_C"/>
</dbReference>
<evidence type="ECO:0000259" key="12">
    <source>
        <dbReference type="Pfam" id="PF09249"/>
    </source>
</evidence>
<comment type="miscellaneous">
    <text evidence="10">A single active site specifically recognizes both ATP and CTP and is responsible for their addition.</text>
</comment>
<keyword evidence="6 10" id="KW-0692">RNA repair</keyword>
<dbReference type="InterPro" id="IPR015329">
    <property type="entry name" value="tRNA_NucTransf2"/>
</dbReference>
<proteinExistence type="inferred from homology"/>
<evidence type="ECO:0000313" key="14">
    <source>
        <dbReference type="EMBL" id="AEB94557.1"/>
    </source>
</evidence>
<evidence type="ECO:0000259" key="11">
    <source>
        <dbReference type="Pfam" id="PF01909"/>
    </source>
</evidence>
<keyword evidence="1 10" id="KW-0808">Transferase</keyword>
<evidence type="ECO:0000256" key="3">
    <source>
        <dbReference type="ARBA" id="ARBA00022695"/>
    </source>
</evidence>
<dbReference type="InterPro" id="IPR002934">
    <property type="entry name" value="Polymerase_NTP_transf_dom"/>
</dbReference>
<dbReference type="GO" id="GO:0005524">
    <property type="term" value="F:ATP binding"/>
    <property type="evidence" value="ECO:0007669"/>
    <property type="project" value="UniProtKB-UniRule"/>
</dbReference>
<accession>F4G058</accession>
<dbReference type="Gene3D" id="1.10.1410.30">
    <property type="entry name" value="CCA tRNA nucleotidyltransferase, domain 2"/>
    <property type="match status" value="1"/>
</dbReference>
<keyword evidence="3 10" id="KW-0548">Nucleotidyltransferase</keyword>
<dbReference type="InterPro" id="IPR048833">
    <property type="entry name" value="CAA_C"/>
</dbReference>
<dbReference type="GO" id="GO:0000287">
    <property type="term" value="F:magnesium ion binding"/>
    <property type="evidence" value="ECO:0007669"/>
    <property type="project" value="UniProtKB-UniRule"/>
</dbReference>
<evidence type="ECO:0000259" key="13">
    <source>
        <dbReference type="Pfam" id="PF21133"/>
    </source>
</evidence>
<dbReference type="Proteomes" id="UP000007812">
    <property type="component" value="Chromosome"/>
</dbReference>
<dbReference type="InterPro" id="IPR042090">
    <property type="entry name" value="CCA_tRNA_nucleotrans_2"/>
</dbReference>
<dbReference type="SUPFAM" id="SSF81301">
    <property type="entry name" value="Nucleotidyltransferase"/>
    <property type="match status" value="1"/>
</dbReference>
<feature type="binding site" evidence="10">
    <location>
        <position position="133"/>
    </location>
    <ligand>
        <name>ATP</name>
        <dbReference type="ChEBI" id="CHEBI:30616"/>
    </ligand>
</feature>
<dbReference type="GeneID" id="10492643"/>
<comment type="function">
    <text evidence="10">Catalyzes the addition and repair of the essential 3'-terminal CCA sequence in tRNAs without using a nucleic acid template. Adds these three nucleotides in the order of C, C, and A to the tRNA nucleotide-73, using CTP and ATP as substrates and producing inorganic pyrophosphate. tRNA 3'-terminal CCA addition is required both for tRNA processing and repair. Also involved in tRNA surveillance by mediating tandem CCA addition to generate a CCACCA at the 3' terminus of unstable tRNAs. While stable tRNAs receive only 3'-terminal CCA, unstable tRNAs are marked with CCACCA and rapidly degraded.</text>
</comment>
<feature type="binding site" evidence="10">
    <location>
        <position position="133"/>
    </location>
    <ligand>
        <name>CTP</name>
        <dbReference type="ChEBI" id="CHEBI:37563"/>
    </ligand>
</feature>
<dbReference type="EMBL" id="CP002656">
    <property type="protein sequence ID" value="AEB94557.1"/>
    <property type="molecule type" value="Genomic_DNA"/>
</dbReference>
<dbReference type="GO" id="GO:0004810">
    <property type="term" value="F:CCA tRNA nucleotidyltransferase activity"/>
    <property type="evidence" value="ECO:0007669"/>
    <property type="project" value="UniProtKB-UniRule"/>
</dbReference>
<dbReference type="InterPro" id="IPR008229">
    <property type="entry name" value="CCA-adding_arc"/>
</dbReference>
<keyword evidence="9 10" id="KW-0694">RNA-binding</keyword>
<dbReference type="PROSITE" id="PS50152">
    <property type="entry name" value="25A_SYNTH_3"/>
    <property type="match status" value="1"/>
</dbReference>
<feature type="binding site" evidence="10">
    <location>
        <position position="59"/>
    </location>
    <ligand>
        <name>Mg(2+)</name>
        <dbReference type="ChEBI" id="CHEBI:18420"/>
    </ligand>
</feature>
<evidence type="ECO:0000256" key="7">
    <source>
        <dbReference type="ARBA" id="ARBA00022840"/>
    </source>
</evidence>
<evidence type="ECO:0000256" key="9">
    <source>
        <dbReference type="ARBA" id="ARBA00022884"/>
    </source>
</evidence>
<dbReference type="HOGENOM" id="CLU_044679_1_0_2"/>
<evidence type="ECO:0000256" key="6">
    <source>
        <dbReference type="ARBA" id="ARBA00022800"/>
    </source>
</evidence>
<dbReference type="Pfam" id="PF01909">
    <property type="entry name" value="NTP_transf_2"/>
    <property type="match status" value="1"/>
</dbReference>
<dbReference type="Gene3D" id="3.30.70.590">
    <property type="entry name" value="Poly(A) polymerase predicted RNA binding domain"/>
    <property type="match status" value="1"/>
</dbReference>
<feature type="domain" description="Polymerase nucleotidyl transferase" evidence="11">
    <location>
        <begin position="31"/>
        <end position="133"/>
    </location>
</feature>
<dbReference type="NCBIfam" id="TIGR03671">
    <property type="entry name" value="cca_archaeal"/>
    <property type="match status" value="1"/>
</dbReference>
<dbReference type="EC" id="2.7.7.72" evidence="10"/>
<evidence type="ECO:0000256" key="4">
    <source>
        <dbReference type="ARBA" id="ARBA00022723"/>
    </source>
</evidence>
<evidence type="ECO:0000256" key="5">
    <source>
        <dbReference type="ARBA" id="ARBA00022741"/>
    </source>
</evidence>
<dbReference type="PIRSF" id="PIRSF005335">
    <property type="entry name" value="CCA_arch"/>
    <property type="match status" value="1"/>
</dbReference>
<feature type="binding site" evidence="10">
    <location>
        <position position="57"/>
    </location>
    <ligand>
        <name>Mg(2+)</name>
        <dbReference type="ChEBI" id="CHEBI:18420"/>
    </ligand>
</feature>
<gene>
    <name evidence="10" type="primary">cca</name>
    <name evidence="14" type="ordered locus">Mcup_0449</name>
</gene>
<dbReference type="GO" id="GO:0160016">
    <property type="term" value="F:CCACCA tRNA nucleotidyltransferase activity"/>
    <property type="evidence" value="ECO:0007669"/>
    <property type="project" value="RHEA"/>
</dbReference>
<dbReference type="GO" id="GO:0000049">
    <property type="term" value="F:tRNA binding"/>
    <property type="evidence" value="ECO:0007669"/>
    <property type="project" value="UniProtKB-UniRule"/>
</dbReference>
<comment type="similarity">
    <text evidence="10">Belongs to the tRNA nucleotidyltransferase/poly(A) polymerase family. Archaeal CCA-adding enzyme subfamily.</text>
</comment>
<keyword evidence="15" id="KW-1185">Reference proteome</keyword>
<feature type="binding site" evidence="10">
    <location>
        <position position="45"/>
    </location>
    <ligand>
        <name>CTP</name>
        <dbReference type="ChEBI" id="CHEBI:37563"/>
    </ligand>
</feature>
<dbReference type="Pfam" id="PF09249">
    <property type="entry name" value="tRNA_NucTransf2"/>
    <property type="match status" value="1"/>
</dbReference>
<evidence type="ECO:0000313" key="15">
    <source>
        <dbReference type="Proteomes" id="UP000007812"/>
    </source>
</evidence>
<organism evidence="14 15">
    <name type="scientific">Metallosphaera cuprina (strain Ar-4)</name>
    <dbReference type="NCBI Taxonomy" id="1006006"/>
    <lineage>
        <taxon>Archaea</taxon>
        <taxon>Thermoproteota</taxon>
        <taxon>Thermoprotei</taxon>
        <taxon>Sulfolobales</taxon>
        <taxon>Sulfolobaceae</taxon>
        <taxon>Metallosphaera</taxon>
    </lineage>
</organism>
<comment type="catalytic activity">
    <reaction evidence="10">
        <text>a tRNA with a 3' CCA end + 2 CTP + ATP = a tRNA with a 3' CCACCA end + 3 diphosphate</text>
        <dbReference type="Rhea" id="RHEA:76235"/>
        <dbReference type="Rhea" id="RHEA-COMP:10468"/>
        <dbReference type="Rhea" id="RHEA-COMP:18655"/>
        <dbReference type="ChEBI" id="CHEBI:30616"/>
        <dbReference type="ChEBI" id="CHEBI:33019"/>
        <dbReference type="ChEBI" id="CHEBI:37563"/>
        <dbReference type="ChEBI" id="CHEBI:83071"/>
        <dbReference type="ChEBI" id="CHEBI:195187"/>
    </reaction>
</comment>
<keyword evidence="2 10" id="KW-0819">tRNA processing</keyword>
<feature type="binding site" evidence="10">
    <location>
        <position position="162"/>
    </location>
    <ligand>
        <name>ATP</name>
        <dbReference type="ChEBI" id="CHEBI:30616"/>
    </ligand>
</feature>